<dbReference type="Proteomes" id="UP000548326">
    <property type="component" value="Unassembled WGS sequence"/>
</dbReference>
<keyword evidence="1" id="KW-0732">Signal</keyword>
<sequence>MKFSFLVLLCSLFAASTIAQTLTVKQAYELTDNADSLAKAGNIKSAISNYLKSASQLPSPGFNFRDVAHQYLKIHDEKNARTYIDKAVQYGITIDQLNADTLVKAYLAQISYDKDYAKQRIIYNRQIPYPDQRTEILQMLERDQLVRDLIGRVDIKVLNNTIIETDFANMDELRDIIKQIGFPGFRQIGPDAASGLFGLITHATTDAHHGAQNFAFLEPLMKEQVLAGNFPPMYFAILIDKYNYLTFKTQVYGTYWEFEQTTNARIVREIANVAQVDERRASIFLPPLYKSRSKQMILPDDYTR</sequence>
<comment type="caution">
    <text evidence="2">The sequence shown here is derived from an EMBL/GenBank/DDBJ whole genome shotgun (WGS) entry which is preliminary data.</text>
</comment>
<dbReference type="InterPro" id="IPR046732">
    <property type="entry name" value="DUF6624"/>
</dbReference>
<accession>A0A841JH86</accession>
<feature type="signal peptide" evidence="1">
    <location>
        <begin position="1"/>
        <end position="19"/>
    </location>
</feature>
<dbReference type="EMBL" id="JACHCA010000012">
    <property type="protein sequence ID" value="MBB6129884.1"/>
    <property type="molecule type" value="Genomic_DNA"/>
</dbReference>
<name>A0A841JH86_9SPHI</name>
<organism evidence="2 3">
    <name type="scientific">Mucilaginibacter lappiensis</name>
    <dbReference type="NCBI Taxonomy" id="354630"/>
    <lineage>
        <taxon>Bacteria</taxon>
        <taxon>Pseudomonadati</taxon>
        <taxon>Bacteroidota</taxon>
        <taxon>Sphingobacteriia</taxon>
        <taxon>Sphingobacteriales</taxon>
        <taxon>Sphingobacteriaceae</taxon>
        <taxon>Mucilaginibacter</taxon>
    </lineage>
</organism>
<dbReference type="AlphaFoldDB" id="A0A841JH86"/>
<dbReference type="Pfam" id="PF20329">
    <property type="entry name" value="DUF6624"/>
    <property type="match status" value="1"/>
</dbReference>
<evidence type="ECO:0000313" key="3">
    <source>
        <dbReference type="Proteomes" id="UP000548326"/>
    </source>
</evidence>
<gene>
    <name evidence="2" type="ORF">HDF22_004021</name>
</gene>
<feature type="chain" id="PRO_5032522645" description="Tetratricopeptide repeat-containing protein" evidence="1">
    <location>
        <begin position="20"/>
        <end position="304"/>
    </location>
</feature>
<proteinExistence type="predicted"/>
<reference evidence="2 3" key="1">
    <citation type="submission" date="2020-08" db="EMBL/GenBank/DDBJ databases">
        <title>Genomic Encyclopedia of Type Strains, Phase IV (KMG-V): Genome sequencing to study the core and pangenomes of soil and plant-associated prokaryotes.</title>
        <authorList>
            <person name="Whitman W."/>
        </authorList>
    </citation>
    <scope>NUCLEOTIDE SEQUENCE [LARGE SCALE GENOMIC DNA]</scope>
    <source>
        <strain evidence="2 3">MP601</strain>
    </source>
</reference>
<evidence type="ECO:0000313" key="2">
    <source>
        <dbReference type="EMBL" id="MBB6129884.1"/>
    </source>
</evidence>
<dbReference type="RefSeq" id="WP_183588844.1">
    <property type="nucleotide sequence ID" value="NZ_JACHCA010000012.1"/>
</dbReference>
<evidence type="ECO:0000256" key="1">
    <source>
        <dbReference type="SAM" id="SignalP"/>
    </source>
</evidence>
<protein>
    <recommendedName>
        <fullName evidence="4">Tetratricopeptide repeat-containing protein</fullName>
    </recommendedName>
</protein>
<evidence type="ECO:0008006" key="4">
    <source>
        <dbReference type="Google" id="ProtNLM"/>
    </source>
</evidence>